<gene>
    <name evidence="2" type="ORF">OCK74_18825</name>
</gene>
<protein>
    <submittedName>
        <fullName evidence="2">YsnF/AvaK domain-containing protein</fullName>
    </submittedName>
</protein>
<feature type="compositionally biased region" description="Basic and acidic residues" evidence="1">
    <location>
        <begin position="193"/>
        <end position="217"/>
    </location>
</feature>
<dbReference type="EMBL" id="JAOTIF010000018">
    <property type="protein sequence ID" value="MCU7551182.1"/>
    <property type="molecule type" value="Genomic_DNA"/>
</dbReference>
<reference evidence="2" key="1">
    <citation type="submission" date="2022-09" db="EMBL/GenBank/DDBJ databases">
        <authorList>
            <person name="Yuan C."/>
            <person name="Ke Z."/>
        </authorList>
    </citation>
    <scope>NUCLEOTIDE SEQUENCE</scope>
    <source>
        <strain evidence="2">LB-8</strain>
    </source>
</reference>
<dbReference type="Proteomes" id="UP001155483">
    <property type="component" value="Unassembled WGS sequence"/>
</dbReference>
<dbReference type="RefSeq" id="WP_279298621.1">
    <property type="nucleotide sequence ID" value="NZ_JAOTIF010000018.1"/>
</dbReference>
<organism evidence="2 3">
    <name type="scientific">Paraflavisolibacter caeni</name>
    <dbReference type="NCBI Taxonomy" id="2982496"/>
    <lineage>
        <taxon>Bacteria</taxon>
        <taxon>Pseudomonadati</taxon>
        <taxon>Bacteroidota</taxon>
        <taxon>Chitinophagia</taxon>
        <taxon>Chitinophagales</taxon>
        <taxon>Chitinophagaceae</taxon>
        <taxon>Paraflavisolibacter</taxon>
    </lineage>
</organism>
<feature type="region of interest" description="Disordered" evidence="1">
    <location>
        <begin position="114"/>
        <end position="139"/>
    </location>
</feature>
<keyword evidence="3" id="KW-1185">Reference proteome</keyword>
<feature type="region of interest" description="Disordered" evidence="1">
    <location>
        <begin position="193"/>
        <end position="224"/>
    </location>
</feature>
<evidence type="ECO:0000256" key="1">
    <source>
        <dbReference type="SAM" id="MobiDB-lite"/>
    </source>
</evidence>
<dbReference type="AlphaFoldDB" id="A0A9X3BID8"/>
<feature type="compositionally biased region" description="Basic and acidic residues" evidence="1">
    <location>
        <begin position="127"/>
        <end position="139"/>
    </location>
</feature>
<sequence length="224" mass="25279">MAKTVLGFFDDASDAQRAVERLQSAGISRQYVDVSRGDAGTTNVSHDREEESGITRFFKSLFGGDSDDADRYSKVGRNSTIVTVHALTDEEAERAADLLDDCGAIDVDERSAQYGYTSASSSPDSSLNRDSDTEERTIPNIRENIEVGKREVERGGVRVRSRIVERPVEESVRLREEHEETIRDTVRSTDIDINKVDRTDHKDRTDSREDREDRDNTNTRYKGL</sequence>
<accession>A0A9X3BID8</accession>
<proteinExistence type="predicted"/>
<comment type="caution">
    <text evidence="2">The sequence shown here is derived from an EMBL/GenBank/DDBJ whole genome shotgun (WGS) entry which is preliminary data.</text>
</comment>
<reference evidence="2" key="2">
    <citation type="submission" date="2023-04" db="EMBL/GenBank/DDBJ databases">
        <title>Paracnuella aquatica gen. nov., sp. nov., a member of the family Chitinophagaceae isolated from a hot spring.</title>
        <authorList>
            <person name="Wang C."/>
        </authorList>
    </citation>
    <scope>NUCLEOTIDE SEQUENCE</scope>
    <source>
        <strain evidence="2">LB-8</strain>
    </source>
</reference>
<evidence type="ECO:0000313" key="2">
    <source>
        <dbReference type="EMBL" id="MCU7551182.1"/>
    </source>
</evidence>
<evidence type="ECO:0000313" key="3">
    <source>
        <dbReference type="Proteomes" id="UP001155483"/>
    </source>
</evidence>
<name>A0A9X3BID8_9BACT</name>